<feature type="region of interest" description="Disordered" evidence="11">
    <location>
        <begin position="323"/>
        <end position="352"/>
    </location>
</feature>
<keyword evidence="7 10" id="KW-0720">Serine protease</keyword>
<dbReference type="PROSITE" id="PS51892">
    <property type="entry name" value="SUBTILASE"/>
    <property type="match status" value="1"/>
</dbReference>
<proteinExistence type="inferred from homology"/>
<dbReference type="Pfam" id="PF00082">
    <property type="entry name" value="Peptidase_S8"/>
    <property type="match status" value="1"/>
</dbReference>
<keyword evidence="6 10" id="KW-0378">Hydrolase</keyword>
<evidence type="ECO:0000256" key="13">
    <source>
        <dbReference type="SAM" id="SignalP"/>
    </source>
</evidence>
<dbReference type="GO" id="GO:0008233">
    <property type="term" value="F:peptidase activity"/>
    <property type="evidence" value="ECO:0007669"/>
    <property type="project" value="UniProtKB-KW"/>
</dbReference>
<dbReference type="InterPro" id="IPR023827">
    <property type="entry name" value="Peptidase_S8_Asp-AS"/>
</dbReference>
<dbReference type="PRINTS" id="PR00723">
    <property type="entry name" value="SUBTILISIN"/>
</dbReference>
<feature type="transmembrane region" description="Helical" evidence="12">
    <location>
        <begin position="362"/>
        <end position="384"/>
    </location>
</feature>
<keyword evidence="3" id="KW-1003">Cell membrane</keyword>
<evidence type="ECO:0000259" key="14">
    <source>
        <dbReference type="Pfam" id="PF00082"/>
    </source>
</evidence>
<feature type="domain" description="Peptidase S8/S53" evidence="14">
    <location>
        <begin position="54"/>
        <end position="310"/>
    </location>
</feature>
<keyword evidence="9 12" id="KW-0472">Membrane</keyword>
<keyword evidence="8 12" id="KW-1133">Transmembrane helix</keyword>
<keyword evidence="4 10" id="KW-0645">Protease</keyword>
<evidence type="ECO:0000256" key="3">
    <source>
        <dbReference type="ARBA" id="ARBA00022475"/>
    </source>
</evidence>
<dbReference type="InterPro" id="IPR036852">
    <property type="entry name" value="Peptidase_S8/S53_dom_sf"/>
</dbReference>
<feature type="chain" id="PRO_5047075853" evidence="13">
    <location>
        <begin position="25"/>
        <end position="408"/>
    </location>
</feature>
<evidence type="ECO:0000256" key="1">
    <source>
        <dbReference type="ARBA" id="ARBA00004162"/>
    </source>
</evidence>
<dbReference type="PANTHER" id="PTHR43806">
    <property type="entry name" value="PEPTIDASE S8"/>
    <property type="match status" value="1"/>
</dbReference>
<feature type="active site" description="Charge relay system" evidence="10">
    <location>
        <position position="63"/>
    </location>
</feature>
<dbReference type="EMBL" id="CP086322">
    <property type="protein sequence ID" value="UQA91420.1"/>
    <property type="molecule type" value="Genomic_DNA"/>
</dbReference>
<evidence type="ECO:0000313" key="16">
    <source>
        <dbReference type="Proteomes" id="UP000830115"/>
    </source>
</evidence>
<protein>
    <submittedName>
        <fullName evidence="15">Type VII secretion-associated serine protease mycosin</fullName>
    </submittedName>
</protein>
<evidence type="ECO:0000256" key="4">
    <source>
        <dbReference type="ARBA" id="ARBA00022670"/>
    </source>
</evidence>
<dbReference type="NCBIfam" id="TIGR03921">
    <property type="entry name" value="T7SS_mycosin"/>
    <property type="match status" value="1"/>
</dbReference>
<dbReference type="GO" id="GO:0006508">
    <property type="term" value="P:proteolysis"/>
    <property type="evidence" value="ECO:0007669"/>
    <property type="project" value="UniProtKB-KW"/>
</dbReference>
<dbReference type="RefSeq" id="WP_248862247.1">
    <property type="nucleotide sequence ID" value="NZ_CP086322.1"/>
</dbReference>
<evidence type="ECO:0000256" key="8">
    <source>
        <dbReference type="ARBA" id="ARBA00022989"/>
    </source>
</evidence>
<feature type="signal peptide" evidence="13">
    <location>
        <begin position="1"/>
        <end position="24"/>
    </location>
</feature>
<comment type="subcellular location">
    <subcellularLocation>
        <location evidence="1">Cell membrane</location>
        <topology evidence="1">Single-pass membrane protein</topology>
    </subcellularLocation>
</comment>
<evidence type="ECO:0000256" key="11">
    <source>
        <dbReference type="SAM" id="MobiDB-lite"/>
    </source>
</evidence>
<evidence type="ECO:0000256" key="2">
    <source>
        <dbReference type="ARBA" id="ARBA00011073"/>
    </source>
</evidence>
<evidence type="ECO:0000313" key="15">
    <source>
        <dbReference type="EMBL" id="UQA91420.1"/>
    </source>
</evidence>
<dbReference type="InterPro" id="IPR050131">
    <property type="entry name" value="Peptidase_S8_subtilisin-like"/>
</dbReference>
<dbReference type="PANTHER" id="PTHR43806:SF11">
    <property type="entry name" value="CEREVISIN-RELATED"/>
    <property type="match status" value="1"/>
</dbReference>
<dbReference type="PROSITE" id="PS00136">
    <property type="entry name" value="SUBTILASE_ASP"/>
    <property type="match status" value="1"/>
</dbReference>
<evidence type="ECO:0000256" key="5">
    <source>
        <dbReference type="ARBA" id="ARBA00022692"/>
    </source>
</evidence>
<reference evidence="15" key="1">
    <citation type="submission" date="2021-10" db="EMBL/GenBank/DDBJ databases">
        <title>Streptomyces nigrumlapis sp.nov.,an antimicrobial producing actinobacterium isolated from Black Gobi rocks.</title>
        <authorList>
            <person name="Wen Y."/>
            <person name="Zhang W."/>
            <person name="Liu X.G."/>
        </authorList>
    </citation>
    <scope>NUCLEOTIDE SEQUENCE</scope>
    <source>
        <strain evidence="15">ST13-2-2</strain>
    </source>
</reference>
<dbReference type="Proteomes" id="UP000830115">
    <property type="component" value="Chromosome"/>
</dbReference>
<feature type="compositionally biased region" description="Low complexity" evidence="11">
    <location>
        <begin position="334"/>
        <end position="352"/>
    </location>
</feature>
<dbReference type="InterPro" id="IPR000209">
    <property type="entry name" value="Peptidase_S8/S53_dom"/>
</dbReference>
<accession>A0ABY4M4X3</accession>
<comment type="similarity">
    <text evidence="2 10">Belongs to the peptidase S8 family.</text>
</comment>
<feature type="active site" description="Charge relay system" evidence="10">
    <location>
        <position position="258"/>
    </location>
</feature>
<evidence type="ECO:0000256" key="10">
    <source>
        <dbReference type="PROSITE-ProRule" id="PRU01240"/>
    </source>
</evidence>
<dbReference type="InterPro" id="IPR023834">
    <property type="entry name" value="T7SS_pept_S8A_mycosin"/>
</dbReference>
<feature type="active site" description="Charge relay system" evidence="10">
    <location>
        <position position="98"/>
    </location>
</feature>
<evidence type="ECO:0000256" key="7">
    <source>
        <dbReference type="ARBA" id="ARBA00022825"/>
    </source>
</evidence>
<dbReference type="Gene3D" id="3.40.50.200">
    <property type="entry name" value="Peptidase S8/S53 domain"/>
    <property type="match status" value="1"/>
</dbReference>
<name>A0ABY4M4X3_9ACTN</name>
<dbReference type="InterPro" id="IPR015500">
    <property type="entry name" value="Peptidase_S8_subtilisin-rel"/>
</dbReference>
<keyword evidence="13" id="KW-0732">Signal</keyword>
<keyword evidence="5 12" id="KW-0812">Transmembrane</keyword>
<dbReference type="SUPFAM" id="SSF52743">
    <property type="entry name" value="Subtilisin-like"/>
    <property type="match status" value="1"/>
</dbReference>
<gene>
    <name evidence="15" type="primary">mycP</name>
    <name evidence="15" type="ORF">K9S39_05595</name>
</gene>
<keyword evidence="16" id="KW-1185">Reference proteome</keyword>
<evidence type="ECO:0000256" key="9">
    <source>
        <dbReference type="ARBA" id="ARBA00023136"/>
    </source>
</evidence>
<evidence type="ECO:0000256" key="6">
    <source>
        <dbReference type="ARBA" id="ARBA00022801"/>
    </source>
</evidence>
<sequence>MTLKRWMRSAGGAALLCVVSLAQLAPPAAADSIRDHQWALSAFDANSVEKVSKGQGVTVAVIDTGVDGTHPDLVGNVLPGKDFLWGSGRADRETDNFHGTAMASLIAGHGHGPGNVAGIKGLAPAAKILPLRVNVDGELQFRSAKKIAQAIRYAVDHGASVINLSLGDTSFKDPDTEDAVQYARQKDAIVVAAAGNDGVDEPNYPASYPGVVSVGAVDVSGRIWEKSNYGSNNLLAAPGVDNYTAGLNHQYQTGSGTSDSTAFVSAAAALLRSKFPDLTAGQIVNRLVKTAKLPKSLKGTKLPDKHYGYGFIRPYSALTEDIPAGSKNGPLPAPSSSSPDAAADPSSPADPGASSSKDLLSYVIWGVVGVVVLGFLAVVAVVVVRRRRPVVPPPSPFGEQQPGPPFRQ</sequence>
<evidence type="ECO:0000256" key="12">
    <source>
        <dbReference type="SAM" id="Phobius"/>
    </source>
</evidence>
<organism evidence="15 16">
    <name type="scientific">Streptomyces halobius</name>
    <dbReference type="NCBI Taxonomy" id="2879846"/>
    <lineage>
        <taxon>Bacteria</taxon>
        <taxon>Bacillati</taxon>
        <taxon>Actinomycetota</taxon>
        <taxon>Actinomycetes</taxon>
        <taxon>Kitasatosporales</taxon>
        <taxon>Streptomycetaceae</taxon>
        <taxon>Streptomyces</taxon>
    </lineage>
</organism>